<evidence type="ECO:0000256" key="1">
    <source>
        <dbReference type="SAM" id="Coils"/>
    </source>
</evidence>
<proteinExistence type="predicted"/>
<sequence>MSTNTEDLNKELIFGILKDSADNFFGRRSRLETEIEFIKNKIEELKLKAKQIEDVKNIIQLMVITQENWMKFSDILGVDLGSFNVEIKKISACPFSLFLKSKYKKCFFYYYNVLFKKIEIYKYGEEIYDKEKKIKKISFNYYLLIKIIKQINKKIDEINTYYSPSKFLQFSKEISSSITSLDKSNVTGSMFVYDIDNDFKFNKLSLSEFELKEYPDIPSLNKKLIKKINSLLNIIYRDHRKKIQSLFK</sequence>
<dbReference type="Proteomes" id="UP000199602">
    <property type="component" value="Unassembled WGS sequence"/>
</dbReference>
<dbReference type="AlphaFoldDB" id="A0A1H0A4C7"/>
<evidence type="ECO:0000313" key="3">
    <source>
        <dbReference type="Proteomes" id="UP000199602"/>
    </source>
</evidence>
<protein>
    <submittedName>
        <fullName evidence="2">Uncharacterized protein</fullName>
    </submittedName>
</protein>
<dbReference type="STRING" id="206665.SAMN04488516_101285"/>
<keyword evidence="3" id="KW-1185">Reference proteome</keyword>
<keyword evidence="1" id="KW-0175">Coiled coil</keyword>
<reference evidence="2 3" key="1">
    <citation type="submission" date="2016-10" db="EMBL/GenBank/DDBJ databases">
        <authorList>
            <person name="de Groot N.N."/>
        </authorList>
    </citation>
    <scope>NUCLEOTIDE SEQUENCE [LARGE SCALE GENOMIC DNA]</scope>
    <source>
        <strain evidence="2 3">DSM 15269</strain>
    </source>
</reference>
<dbReference type="RefSeq" id="WP_092062253.1">
    <property type="nucleotide sequence ID" value="NZ_FNIN01000001.1"/>
</dbReference>
<dbReference type="OrthoDB" id="5470186at2"/>
<feature type="coiled-coil region" evidence="1">
    <location>
        <begin position="28"/>
        <end position="55"/>
    </location>
</feature>
<dbReference type="EMBL" id="FNIN01000001">
    <property type="protein sequence ID" value="SDN28692.1"/>
    <property type="molecule type" value="Genomic_DNA"/>
</dbReference>
<gene>
    <name evidence="2" type="ORF">SAMN04488516_101285</name>
</gene>
<accession>A0A1H0A4C7</accession>
<evidence type="ECO:0000313" key="2">
    <source>
        <dbReference type="EMBL" id="SDN28692.1"/>
    </source>
</evidence>
<organism evidence="2 3">
    <name type="scientific">Desulfonauticus submarinus</name>
    <dbReference type="NCBI Taxonomy" id="206665"/>
    <lineage>
        <taxon>Bacteria</taxon>
        <taxon>Pseudomonadati</taxon>
        <taxon>Thermodesulfobacteriota</taxon>
        <taxon>Desulfovibrionia</taxon>
        <taxon>Desulfovibrionales</taxon>
        <taxon>Desulfonauticaceae</taxon>
        <taxon>Desulfonauticus</taxon>
    </lineage>
</organism>
<name>A0A1H0A4C7_9BACT</name>